<feature type="transmembrane region" description="Helical" evidence="6">
    <location>
        <begin position="173"/>
        <end position="192"/>
    </location>
</feature>
<evidence type="ECO:0000256" key="5">
    <source>
        <dbReference type="ARBA" id="ARBA00023136"/>
    </source>
</evidence>
<dbReference type="CDD" id="cd06581">
    <property type="entry name" value="TM_PBP1_LivM_like"/>
    <property type="match status" value="1"/>
</dbReference>
<dbReference type="GO" id="GO:0015658">
    <property type="term" value="F:branched-chain amino acid transmembrane transporter activity"/>
    <property type="evidence" value="ECO:0007669"/>
    <property type="project" value="InterPro"/>
</dbReference>
<dbReference type="GO" id="GO:0005886">
    <property type="term" value="C:plasma membrane"/>
    <property type="evidence" value="ECO:0007669"/>
    <property type="project" value="UniProtKB-SubCell"/>
</dbReference>
<feature type="transmembrane region" description="Helical" evidence="6">
    <location>
        <begin position="58"/>
        <end position="80"/>
    </location>
</feature>
<dbReference type="RefSeq" id="WP_073134695.1">
    <property type="nucleotide sequence ID" value="NZ_FQZF01000011.1"/>
</dbReference>
<protein>
    <submittedName>
        <fullName evidence="7">Amino acid/amide ABC transporter membrane protein 2, HAAT family (TC 3.A.1.4.-)</fullName>
    </submittedName>
</protein>
<evidence type="ECO:0000313" key="7">
    <source>
        <dbReference type="EMBL" id="SHJ29562.1"/>
    </source>
</evidence>
<feature type="transmembrane region" description="Helical" evidence="6">
    <location>
        <begin position="213"/>
        <end position="240"/>
    </location>
</feature>
<accession>A0A1M6I572</accession>
<reference evidence="7 8" key="1">
    <citation type="submission" date="2016-11" db="EMBL/GenBank/DDBJ databases">
        <authorList>
            <person name="Jaros S."/>
            <person name="Januszkiewicz K."/>
            <person name="Wedrychowicz H."/>
        </authorList>
    </citation>
    <scope>NUCLEOTIDE SEQUENCE [LARGE SCALE GENOMIC DNA]</scope>
    <source>
        <strain evidence="7 8">DSM 14916</strain>
    </source>
</reference>
<comment type="subcellular location">
    <subcellularLocation>
        <location evidence="1">Cell membrane</location>
        <topology evidence="1">Multi-pass membrane protein</topology>
    </subcellularLocation>
</comment>
<evidence type="ECO:0000256" key="4">
    <source>
        <dbReference type="ARBA" id="ARBA00022989"/>
    </source>
</evidence>
<evidence type="ECO:0000313" key="8">
    <source>
        <dbReference type="Proteomes" id="UP000184387"/>
    </source>
</evidence>
<dbReference type="InterPro" id="IPR001851">
    <property type="entry name" value="ABC_transp_permease"/>
</dbReference>
<evidence type="ECO:0000256" key="1">
    <source>
        <dbReference type="ARBA" id="ARBA00004651"/>
    </source>
</evidence>
<evidence type="ECO:0000256" key="2">
    <source>
        <dbReference type="ARBA" id="ARBA00022475"/>
    </source>
</evidence>
<feature type="transmembrane region" description="Helical" evidence="6">
    <location>
        <begin position="24"/>
        <end position="46"/>
    </location>
</feature>
<feature type="transmembrane region" description="Helical" evidence="6">
    <location>
        <begin position="252"/>
        <end position="284"/>
    </location>
</feature>
<feature type="transmembrane region" description="Helical" evidence="6">
    <location>
        <begin position="119"/>
        <end position="140"/>
    </location>
</feature>
<dbReference type="InterPro" id="IPR043428">
    <property type="entry name" value="LivM-like"/>
</dbReference>
<feature type="transmembrane region" description="Helical" evidence="6">
    <location>
        <begin position="92"/>
        <end position="110"/>
    </location>
</feature>
<dbReference type="PANTHER" id="PTHR30482:SF20">
    <property type="entry name" value="HIGH-AFFINITY BRANCHED-CHAIN AMINO ACID TRANSPORT SYSTEM PERMEASE PROTEIN LIVM"/>
    <property type="match status" value="1"/>
</dbReference>
<proteinExistence type="predicted"/>
<keyword evidence="5 6" id="KW-0472">Membrane</keyword>
<feature type="transmembrane region" description="Helical" evidence="6">
    <location>
        <begin position="296"/>
        <end position="317"/>
    </location>
</feature>
<evidence type="ECO:0000256" key="3">
    <source>
        <dbReference type="ARBA" id="ARBA00022692"/>
    </source>
</evidence>
<name>A0A1M6I572_9PROT</name>
<dbReference type="AlphaFoldDB" id="A0A1M6I572"/>
<evidence type="ECO:0000256" key="6">
    <source>
        <dbReference type="SAM" id="Phobius"/>
    </source>
</evidence>
<keyword evidence="2" id="KW-1003">Cell membrane</keyword>
<sequence>MSGLVGWAFVLAMALLPVVAPDPYMLAVLTSAGIFIIGAISLNLLLGYTGQLSLGHAAFFGLGAYASALASLGFDIGIGFGMRLRLEPQPVYVGFLSAILVAGVFGWLLGRLAFRIRGAYFVIITICFAQVLRMLALNWVELTQGPMALVGIPPFSLWWPGQGVVDLTSKAQTYWLVLGVGVLAFLVVRQIVHSRIGRALVALRENETLARSVGIRATHYLVIATVVSAGIAGAAGSLFAHYVRIVDPDVFLFIYTVTMVIMVITGGKGTLWGPVVGGLIFGLLPDMLRGSARPEAQWIAYGAAMILLVMFLPRGIVPAVAAWLPARRPATQALPTPVREGVG</sequence>
<dbReference type="Pfam" id="PF02653">
    <property type="entry name" value="BPD_transp_2"/>
    <property type="match status" value="1"/>
</dbReference>
<dbReference type="OrthoDB" id="9804361at2"/>
<dbReference type="Proteomes" id="UP000184387">
    <property type="component" value="Unassembled WGS sequence"/>
</dbReference>
<keyword evidence="8" id="KW-1185">Reference proteome</keyword>
<dbReference type="EMBL" id="FQZF01000011">
    <property type="protein sequence ID" value="SHJ29562.1"/>
    <property type="molecule type" value="Genomic_DNA"/>
</dbReference>
<dbReference type="STRING" id="198092.SAMN02745194_02221"/>
<gene>
    <name evidence="7" type="ORF">SAMN02745194_02221</name>
</gene>
<keyword evidence="4 6" id="KW-1133">Transmembrane helix</keyword>
<organism evidence="7 8">
    <name type="scientific">Muricoccus roseus</name>
    <dbReference type="NCBI Taxonomy" id="198092"/>
    <lineage>
        <taxon>Bacteria</taxon>
        <taxon>Pseudomonadati</taxon>
        <taxon>Pseudomonadota</taxon>
        <taxon>Alphaproteobacteria</taxon>
        <taxon>Acetobacterales</taxon>
        <taxon>Roseomonadaceae</taxon>
        <taxon>Muricoccus</taxon>
    </lineage>
</organism>
<keyword evidence="3 6" id="KW-0812">Transmembrane</keyword>
<dbReference type="PANTHER" id="PTHR30482">
    <property type="entry name" value="HIGH-AFFINITY BRANCHED-CHAIN AMINO ACID TRANSPORT SYSTEM PERMEASE"/>
    <property type="match status" value="1"/>
</dbReference>